<evidence type="ECO:0000313" key="2">
    <source>
        <dbReference type="Proteomes" id="UP000245793"/>
    </source>
</evidence>
<reference evidence="1 2" key="1">
    <citation type="submission" date="2018-04" db="EMBL/GenBank/DDBJ databases">
        <title>Genomic Encyclopedia of Type Strains, Phase IV (KMG-IV): sequencing the most valuable type-strain genomes for metagenomic binning, comparative biology and taxonomic classification.</title>
        <authorList>
            <person name="Goeker M."/>
        </authorList>
    </citation>
    <scope>NUCLEOTIDE SEQUENCE [LARGE SCALE GENOMIC DNA]</scope>
    <source>
        <strain evidence="1 2">DSM 20705</strain>
    </source>
</reference>
<dbReference type="RefSeq" id="WP_116479611.1">
    <property type="nucleotide sequence ID" value="NZ_QEKV01000001.1"/>
</dbReference>
<dbReference type="AlphaFoldDB" id="A0A2U1E701"/>
<proteinExistence type="predicted"/>
<comment type="caution">
    <text evidence="1">The sequence shown here is derived from an EMBL/GenBank/DDBJ whole genome shotgun (WGS) entry which is preliminary data.</text>
</comment>
<organism evidence="1 2">
    <name type="scientific">Ezakiella coagulans</name>
    <dbReference type="NCBI Taxonomy" id="46507"/>
    <lineage>
        <taxon>Bacteria</taxon>
        <taxon>Bacillati</taxon>
        <taxon>Bacillota</taxon>
        <taxon>Tissierellia</taxon>
        <taxon>Ezakiella</taxon>
    </lineage>
</organism>
<dbReference type="EMBL" id="QEKV01000001">
    <property type="protein sequence ID" value="PVY95718.1"/>
    <property type="molecule type" value="Genomic_DNA"/>
</dbReference>
<gene>
    <name evidence="1" type="ORF">C7381_101244</name>
</gene>
<dbReference type="Proteomes" id="UP000245793">
    <property type="component" value="Unassembled WGS sequence"/>
</dbReference>
<evidence type="ECO:0000313" key="1">
    <source>
        <dbReference type="EMBL" id="PVY95718.1"/>
    </source>
</evidence>
<sequence>MEERFEAIRQKAYRTLDELMGKLDTVYTPVRAEKRVLRTVEAKAQEESVDAMDLKTRHKMQEEALRKQKEEQGE</sequence>
<keyword evidence="2" id="KW-1185">Reference proteome</keyword>
<name>A0A2U1E701_9FIRM</name>
<accession>A0A2U1E701</accession>
<protein>
    <submittedName>
        <fullName evidence="1">Uncharacterized protein</fullName>
    </submittedName>
</protein>